<feature type="transmembrane region" description="Helical" evidence="1">
    <location>
        <begin position="12"/>
        <end position="34"/>
    </location>
</feature>
<reference evidence="2 3" key="1">
    <citation type="journal article" date="2016" name="Nat. Commun.">
        <title>Thousands of microbial genomes shed light on interconnected biogeochemical processes in an aquifer system.</title>
        <authorList>
            <person name="Anantharaman K."/>
            <person name="Brown C.T."/>
            <person name="Hug L.A."/>
            <person name="Sharon I."/>
            <person name="Castelle C.J."/>
            <person name="Probst A.J."/>
            <person name="Thomas B.C."/>
            <person name="Singh A."/>
            <person name="Wilkins M.J."/>
            <person name="Karaoz U."/>
            <person name="Brodie E.L."/>
            <person name="Williams K.H."/>
            <person name="Hubbard S.S."/>
            <person name="Banfield J.F."/>
        </authorList>
    </citation>
    <scope>NUCLEOTIDE SEQUENCE [LARGE SCALE GENOMIC DNA]</scope>
</reference>
<gene>
    <name evidence="2" type="ORF">A2853_02625</name>
</gene>
<feature type="transmembrane region" description="Helical" evidence="1">
    <location>
        <begin position="363"/>
        <end position="383"/>
    </location>
</feature>
<evidence type="ECO:0000256" key="1">
    <source>
        <dbReference type="SAM" id="Phobius"/>
    </source>
</evidence>
<evidence type="ECO:0000313" key="3">
    <source>
        <dbReference type="Proteomes" id="UP000177958"/>
    </source>
</evidence>
<feature type="transmembrane region" description="Helical" evidence="1">
    <location>
        <begin position="167"/>
        <end position="187"/>
    </location>
</feature>
<feature type="transmembrane region" description="Helical" evidence="1">
    <location>
        <begin position="238"/>
        <end position="257"/>
    </location>
</feature>
<comment type="caution">
    <text evidence="2">The sequence shown here is derived from an EMBL/GenBank/DDBJ whole genome shotgun (WGS) entry which is preliminary data.</text>
</comment>
<feature type="transmembrane region" description="Helical" evidence="1">
    <location>
        <begin position="208"/>
        <end position="232"/>
    </location>
</feature>
<keyword evidence="1" id="KW-1133">Transmembrane helix</keyword>
<dbReference type="Proteomes" id="UP000177958">
    <property type="component" value="Unassembled WGS sequence"/>
</dbReference>
<organism evidence="2 3">
    <name type="scientific">Candidatus Kaiserbacteria bacterium RIFCSPHIGHO2_01_FULL_55_17</name>
    <dbReference type="NCBI Taxonomy" id="1798484"/>
    <lineage>
        <taxon>Bacteria</taxon>
        <taxon>Candidatus Kaiseribacteriota</taxon>
    </lineage>
</organism>
<keyword evidence="1" id="KW-0812">Transmembrane</keyword>
<evidence type="ECO:0008006" key="4">
    <source>
        <dbReference type="Google" id="ProtNLM"/>
    </source>
</evidence>
<protein>
    <recommendedName>
        <fullName evidence="4">Major facilitator superfamily (MFS) profile domain-containing protein</fullName>
    </recommendedName>
</protein>
<dbReference type="AlphaFoldDB" id="A0A1F6D7H7"/>
<feature type="transmembrane region" description="Helical" evidence="1">
    <location>
        <begin position="102"/>
        <end position="119"/>
    </location>
</feature>
<dbReference type="EMBL" id="MFKX01000029">
    <property type="protein sequence ID" value="OGG57388.1"/>
    <property type="molecule type" value="Genomic_DNA"/>
</dbReference>
<proteinExistence type="predicted"/>
<keyword evidence="1" id="KW-0472">Membrane</keyword>
<evidence type="ECO:0000313" key="2">
    <source>
        <dbReference type="EMBL" id="OGG57388.1"/>
    </source>
</evidence>
<feature type="transmembrane region" description="Helical" evidence="1">
    <location>
        <begin position="139"/>
        <end position="161"/>
    </location>
</feature>
<name>A0A1F6D7H7_9BACT</name>
<accession>A0A1F6D7H7</accession>
<feature type="transmembrane region" description="Helical" evidence="1">
    <location>
        <begin position="76"/>
        <end position="96"/>
    </location>
</feature>
<sequence>MRESALHAHRLLLRIGLAIAHAFAWVFVFEYFYLLSGDMARALAASALLYASAQFITLVMTPIAAAHLSRGIRQSLVWGTLAASSAFILLGASLSGQFNDPPFWGIVVFAVLIGFYRALYWVPYKLASTALQPHQHMRAYLEVLIALMPLFAGLTAVSMQFGPVRLLFGAAVLIMLSVVFALFLPNIRERFSWSYAYTFKQLWRRKNHGLVLESFLEGIQGAALFLVWPLAIFLIVEWSYFTLGLVFSITLLAILLLRRLYRYLHTSFNLGSSATVHTLLVASGWVARLAAGTPVGIVIADVYSYTTLPERGVLADPFTFEHASDRGAFIDEYTVLKEIALAAGRIMLCVLVFSLSFAFDIAIVFAAALLIAAVASGISALIAQRTSIATY</sequence>
<feature type="transmembrane region" description="Helical" evidence="1">
    <location>
        <begin position="40"/>
        <end position="64"/>
    </location>
</feature>